<dbReference type="GO" id="GO:0005886">
    <property type="term" value="C:plasma membrane"/>
    <property type="evidence" value="ECO:0007669"/>
    <property type="project" value="TreeGrafter"/>
</dbReference>
<evidence type="ECO:0000256" key="2">
    <source>
        <dbReference type="ARBA" id="ARBA00023136"/>
    </source>
</evidence>
<evidence type="ECO:0000313" key="4">
    <source>
        <dbReference type="EMBL" id="KAH8480101.1"/>
    </source>
</evidence>
<sequence>MDYAQRRVHPSDVEAAMETAPAYPSKYVMLNNSNSSSVRPPPQRRNIPRYHSNHHHSHGHCCLKCVCCCFCFSIVVIIVLASLLSVLYVTLDPKMPQYNIESFEVNAFNMAPDFSLYTEFVVVVKANNPNKEIAFTYGKDSSVVVAYSDSTLCSGKLPAFHQPFENTTMIRVVLTGKSEFGSGLQEALMDNRETGRIPLLVIVKAPISVMVKSLALRQVMVNVNCSLVVDNLAPNKRVRILSSTYTYAFEGENISLLEFQLTAPISAVQPTLPVLVNMDLIVEKPTRVRKSGEVEYDKFTFLPLNIKASGSMLEPQC</sequence>
<comment type="subcellular location">
    <subcellularLocation>
        <location evidence="1">Membrane</location>
    </subcellularLocation>
</comment>
<protein>
    <recommendedName>
        <fullName evidence="6">Late embryogenesis abundant protein LEA-2 subgroup domain-containing protein</fullName>
    </recommendedName>
</protein>
<comment type="caution">
    <text evidence="4">The sequence shown here is derived from an EMBL/GenBank/DDBJ whole genome shotgun (WGS) entry which is preliminary data.</text>
</comment>
<accession>A0A8T2WJH8</accession>
<dbReference type="PANTHER" id="PTHR31234">
    <property type="entry name" value="LATE EMBRYOGENESIS ABUNDANT (LEA) HYDROXYPROLINE-RICH GLYCOPROTEIN FAMILY"/>
    <property type="match status" value="1"/>
</dbReference>
<reference evidence="4" key="1">
    <citation type="journal article" date="2021" name="J. Hered.">
        <title>Genome Assembly of Salicaceae Populus deltoides (Eastern Cottonwood) I-69 Based on Nanopore Sequencing and Hi-C Technologies.</title>
        <authorList>
            <person name="Bai S."/>
            <person name="Wu H."/>
            <person name="Zhang J."/>
            <person name="Pan Z."/>
            <person name="Zhao W."/>
            <person name="Li Z."/>
            <person name="Tong C."/>
        </authorList>
    </citation>
    <scope>NUCLEOTIDE SEQUENCE</scope>
    <source>
        <tissue evidence="4">Leaf</tissue>
    </source>
</reference>
<dbReference type="Proteomes" id="UP000807159">
    <property type="component" value="Chromosome 19"/>
</dbReference>
<dbReference type="GO" id="GO:0098542">
    <property type="term" value="P:defense response to other organism"/>
    <property type="evidence" value="ECO:0007669"/>
    <property type="project" value="InterPro"/>
</dbReference>
<feature type="transmembrane region" description="Helical" evidence="3">
    <location>
        <begin position="72"/>
        <end position="91"/>
    </location>
</feature>
<keyword evidence="5" id="KW-1185">Reference proteome</keyword>
<evidence type="ECO:0000313" key="5">
    <source>
        <dbReference type="Proteomes" id="UP000807159"/>
    </source>
</evidence>
<organism evidence="4 5">
    <name type="scientific">Populus deltoides</name>
    <name type="common">Eastern poplar</name>
    <name type="synonym">Eastern cottonwood</name>
    <dbReference type="NCBI Taxonomy" id="3696"/>
    <lineage>
        <taxon>Eukaryota</taxon>
        <taxon>Viridiplantae</taxon>
        <taxon>Streptophyta</taxon>
        <taxon>Embryophyta</taxon>
        <taxon>Tracheophyta</taxon>
        <taxon>Spermatophyta</taxon>
        <taxon>Magnoliopsida</taxon>
        <taxon>eudicotyledons</taxon>
        <taxon>Gunneridae</taxon>
        <taxon>Pentapetalae</taxon>
        <taxon>rosids</taxon>
        <taxon>fabids</taxon>
        <taxon>Malpighiales</taxon>
        <taxon>Salicaceae</taxon>
        <taxon>Saliceae</taxon>
        <taxon>Populus</taxon>
    </lineage>
</organism>
<name>A0A8T2WJH8_POPDE</name>
<dbReference type="AlphaFoldDB" id="A0A8T2WJH8"/>
<evidence type="ECO:0000256" key="3">
    <source>
        <dbReference type="SAM" id="Phobius"/>
    </source>
</evidence>
<evidence type="ECO:0008006" key="6">
    <source>
        <dbReference type="Google" id="ProtNLM"/>
    </source>
</evidence>
<keyword evidence="3" id="KW-1133">Transmembrane helix</keyword>
<dbReference type="InterPro" id="IPR044839">
    <property type="entry name" value="NDR1-like"/>
</dbReference>
<dbReference type="PANTHER" id="PTHR31234:SF72">
    <property type="entry name" value="NDR1_HIN1-LIKE PROTEIN 6"/>
    <property type="match status" value="1"/>
</dbReference>
<dbReference type="EMBL" id="JACEGQ020000019">
    <property type="protein sequence ID" value="KAH8480101.1"/>
    <property type="molecule type" value="Genomic_DNA"/>
</dbReference>
<evidence type="ECO:0000256" key="1">
    <source>
        <dbReference type="ARBA" id="ARBA00004370"/>
    </source>
</evidence>
<keyword evidence="3" id="KW-0812">Transmembrane</keyword>
<gene>
    <name evidence="4" type="ORF">H0E87_030368</name>
</gene>
<keyword evidence="2 3" id="KW-0472">Membrane</keyword>
<proteinExistence type="predicted"/>